<dbReference type="RefSeq" id="WP_091529738.1">
    <property type="nucleotide sequence ID" value="NZ_FOOC01000001.1"/>
</dbReference>
<feature type="signal peptide" evidence="2">
    <location>
        <begin position="1"/>
        <end position="21"/>
    </location>
</feature>
<feature type="domain" description="Outer membrane protein beta-barrel" evidence="3">
    <location>
        <begin position="20"/>
        <end position="168"/>
    </location>
</feature>
<sequence>MNKHGLGVGSAMGILAGMVFAAPLTATAANLDSIDAYYVADSTLELKSGGASAESEEGDGFGVKLTLMLGEHVFLSGLYQSTDVEDIGGAGSGVRGSTDDTRIGLGYNTSLPIYAFVEYINYDVEVNGGSLGSASNSETGFGAHVGARFDLATYFTLDARAGYLDIGDADGFEYLAGIGLDLDRNFGLFADYRVVELDGDNDAEQNTQDVRAGFRFRF</sequence>
<accession>A0A1I2GYB6</accession>
<dbReference type="SUPFAM" id="SSF56935">
    <property type="entry name" value="Porins"/>
    <property type="match status" value="1"/>
</dbReference>
<dbReference type="Pfam" id="PF13505">
    <property type="entry name" value="OMP_b-brl"/>
    <property type="match status" value="1"/>
</dbReference>
<evidence type="ECO:0000313" key="4">
    <source>
        <dbReference type="EMBL" id="SFF22412.1"/>
    </source>
</evidence>
<keyword evidence="5" id="KW-1185">Reference proteome</keyword>
<feature type="chain" id="PRO_5011721741" evidence="2">
    <location>
        <begin position="22"/>
        <end position="218"/>
    </location>
</feature>
<dbReference type="InterPro" id="IPR027385">
    <property type="entry name" value="Beta-barrel_OMP"/>
</dbReference>
<dbReference type="OrthoDB" id="7062924at2"/>
<evidence type="ECO:0000256" key="1">
    <source>
        <dbReference type="ARBA" id="ARBA00022729"/>
    </source>
</evidence>
<gene>
    <name evidence="4" type="ORF">SAMN04488120_10128</name>
</gene>
<dbReference type="InterPro" id="IPR023614">
    <property type="entry name" value="Porin_dom_sf"/>
</dbReference>
<protein>
    <submittedName>
        <fullName evidence="4">Outer membrane protein beta-barrel domain-containing protein</fullName>
    </submittedName>
</protein>
<evidence type="ECO:0000256" key="2">
    <source>
        <dbReference type="SAM" id="SignalP"/>
    </source>
</evidence>
<proteinExistence type="predicted"/>
<dbReference type="STRING" id="1076937.SAMN04488120_10128"/>
<evidence type="ECO:0000313" key="5">
    <source>
        <dbReference type="Proteomes" id="UP000199771"/>
    </source>
</evidence>
<dbReference type="EMBL" id="FOOC01000001">
    <property type="protein sequence ID" value="SFF22412.1"/>
    <property type="molecule type" value="Genomic_DNA"/>
</dbReference>
<keyword evidence="1 2" id="KW-0732">Signal</keyword>
<dbReference type="Gene3D" id="2.40.160.10">
    <property type="entry name" value="Porin"/>
    <property type="match status" value="1"/>
</dbReference>
<organism evidence="4 5">
    <name type="scientific">Fontimonas thermophila</name>
    <dbReference type="NCBI Taxonomy" id="1076937"/>
    <lineage>
        <taxon>Bacteria</taxon>
        <taxon>Pseudomonadati</taxon>
        <taxon>Pseudomonadota</taxon>
        <taxon>Gammaproteobacteria</taxon>
        <taxon>Nevskiales</taxon>
        <taxon>Nevskiaceae</taxon>
        <taxon>Fontimonas</taxon>
    </lineage>
</organism>
<reference evidence="4 5" key="1">
    <citation type="submission" date="2016-10" db="EMBL/GenBank/DDBJ databases">
        <authorList>
            <person name="de Groot N.N."/>
        </authorList>
    </citation>
    <scope>NUCLEOTIDE SEQUENCE [LARGE SCALE GENOMIC DNA]</scope>
    <source>
        <strain evidence="4 5">DSM 23609</strain>
    </source>
</reference>
<dbReference type="Proteomes" id="UP000199771">
    <property type="component" value="Unassembled WGS sequence"/>
</dbReference>
<dbReference type="AlphaFoldDB" id="A0A1I2GYB6"/>
<name>A0A1I2GYB6_9GAMM</name>
<evidence type="ECO:0000259" key="3">
    <source>
        <dbReference type="Pfam" id="PF13505"/>
    </source>
</evidence>